<dbReference type="InterPro" id="IPR010402">
    <property type="entry name" value="CCT_domain"/>
</dbReference>
<evidence type="ECO:0000256" key="3">
    <source>
        <dbReference type="PROSITE-ProRule" id="PRU00357"/>
    </source>
</evidence>
<evidence type="ECO:0000256" key="1">
    <source>
        <dbReference type="ARBA" id="ARBA00004123"/>
    </source>
</evidence>
<dbReference type="GO" id="GO:0009909">
    <property type="term" value="P:regulation of flower development"/>
    <property type="evidence" value="ECO:0007669"/>
    <property type="project" value="InterPro"/>
</dbReference>
<comment type="subcellular location">
    <subcellularLocation>
        <location evidence="1 3">Nucleus</location>
    </subcellularLocation>
</comment>
<dbReference type="PROSITE" id="PS51017">
    <property type="entry name" value="CCT"/>
    <property type="match status" value="1"/>
</dbReference>
<evidence type="ECO:0000313" key="5">
    <source>
        <dbReference type="EMBL" id="KAK1660644.1"/>
    </source>
</evidence>
<dbReference type="PANTHER" id="PTHR31319:SF71">
    <property type="entry name" value="CCT MOTIF FAMILY PROTEIN"/>
    <property type="match status" value="1"/>
</dbReference>
<organism evidence="5 6">
    <name type="scientific">Lolium multiflorum</name>
    <name type="common">Italian ryegrass</name>
    <name type="synonym">Lolium perenne subsp. multiflorum</name>
    <dbReference type="NCBI Taxonomy" id="4521"/>
    <lineage>
        <taxon>Eukaryota</taxon>
        <taxon>Viridiplantae</taxon>
        <taxon>Streptophyta</taxon>
        <taxon>Embryophyta</taxon>
        <taxon>Tracheophyta</taxon>
        <taxon>Spermatophyta</taxon>
        <taxon>Magnoliopsida</taxon>
        <taxon>Liliopsida</taxon>
        <taxon>Poales</taxon>
        <taxon>Poaceae</taxon>
        <taxon>BOP clade</taxon>
        <taxon>Pooideae</taxon>
        <taxon>Poodae</taxon>
        <taxon>Poeae</taxon>
        <taxon>Poeae Chloroplast Group 2 (Poeae type)</taxon>
        <taxon>Loliodinae</taxon>
        <taxon>Loliinae</taxon>
        <taxon>Lolium</taxon>
    </lineage>
</organism>
<feature type="domain" description="CCT" evidence="4">
    <location>
        <begin position="222"/>
        <end position="264"/>
    </location>
</feature>
<accession>A0AAD8SN23</accession>
<evidence type="ECO:0000313" key="6">
    <source>
        <dbReference type="Proteomes" id="UP001231189"/>
    </source>
</evidence>
<keyword evidence="6" id="KW-1185">Reference proteome</keyword>
<proteinExistence type="predicted"/>
<reference evidence="5" key="1">
    <citation type="submission" date="2023-07" db="EMBL/GenBank/DDBJ databases">
        <title>A chromosome-level genome assembly of Lolium multiflorum.</title>
        <authorList>
            <person name="Chen Y."/>
            <person name="Copetti D."/>
            <person name="Kolliker R."/>
            <person name="Studer B."/>
        </authorList>
    </citation>
    <scope>NUCLEOTIDE SEQUENCE</scope>
    <source>
        <strain evidence="5">02402/16</strain>
        <tissue evidence="5">Leaf</tissue>
    </source>
</reference>
<comment type="caution">
    <text evidence="5">The sequence shown here is derived from an EMBL/GenBank/DDBJ whole genome shotgun (WGS) entry which is preliminary data.</text>
</comment>
<name>A0AAD8SN23_LOLMU</name>
<keyword evidence="2 3" id="KW-0539">Nucleus</keyword>
<dbReference type="GO" id="GO:0005634">
    <property type="term" value="C:nucleus"/>
    <property type="evidence" value="ECO:0007669"/>
    <property type="project" value="UniProtKB-SubCell"/>
</dbReference>
<gene>
    <name evidence="5" type="ORF">QYE76_048803</name>
</gene>
<dbReference type="Proteomes" id="UP001231189">
    <property type="component" value="Unassembled WGS sequence"/>
</dbReference>
<dbReference type="EMBL" id="JAUUTY010000003">
    <property type="protein sequence ID" value="KAK1660644.1"/>
    <property type="molecule type" value="Genomic_DNA"/>
</dbReference>
<dbReference type="InterPro" id="IPR045281">
    <property type="entry name" value="CONSTANS-like"/>
</dbReference>
<dbReference type="AlphaFoldDB" id="A0AAD8SN23"/>
<dbReference type="Pfam" id="PF06203">
    <property type="entry name" value="CCT"/>
    <property type="match status" value="1"/>
</dbReference>
<dbReference type="GO" id="GO:0003700">
    <property type="term" value="F:DNA-binding transcription factor activity"/>
    <property type="evidence" value="ECO:0007669"/>
    <property type="project" value="TreeGrafter"/>
</dbReference>
<evidence type="ECO:0000256" key="2">
    <source>
        <dbReference type="ARBA" id="ARBA00023242"/>
    </source>
</evidence>
<sequence length="274" mass="30664">MMYDHSPPVFDLSFSAAPTPPSPPPLCPLPLPLLHDGEADDAIYHHLGNKGQPSLIPEYDLGGEGDLFKAPEPIIEEPLRTLDSVAAAISIMSCYENKMDDTIQVSDMGLSEVMYECEKELMERSVIEETISELLDAIPMLQVGKVPGELRASPLASECSLQKSVSSECLNSADWMNGSLRPNFLDFKGLDFKAAFELRKKWNLGANTPGLVTISDLKTEERKQKLSRYRMKKFKRNFGRKIKYACRKAIADSQPRTRGRFAKMHRGDMLKPSK</sequence>
<dbReference type="PANTHER" id="PTHR31319">
    <property type="entry name" value="ZINC FINGER PROTEIN CONSTANS-LIKE 4"/>
    <property type="match status" value="1"/>
</dbReference>
<evidence type="ECO:0000259" key="4">
    <source>
        <dbReference type="PROSITE" id="PS51017"/>
    </source>
</evidence>
<protein>
    <recommendedName>
        <fullName evidence="4">CCT domain-containing protein</fullName>
    </recommendedName>
</protein>